<dbReference type="Gene3D" id="1.10.20.140">
    <property type="match status" value="1"/>
</dbReference>
<dbReference type="SUPFAM" id="SSF52540">
    <property type="entry name" value="P-loop containing nucleoside triphosphate hydrolases"/>
    <property type="match status" value="2"/>
</dbReference>
<dbReference type="Pfam" id="PF01715">
    <property type="entry name" value="IPPT"/>
    <property type="match status" value="1"/>
</dbReference>
<evidence type="ECO:0000256" key="3">
    <source>
        <dbReference type="ARBA" id="ARBA00005842"/>
    </source>
</evidence>
<dbReference type="Proteomes" id="UP000067683">
    <property type="component" value="Chromosome"/>
</dbReference>
<dbReference type="EMBL" id="CP013659">
    <property type="protein sequence ID" value="ALS73791.1"/>
    <property type="molecule type" value="Genomic_DNA"/>
</dbReference>
<evidence type="ECO:0000256" key="4">
    <source>
        <dbReference type="ARBA" id="ARBA00022679"/>
    </source>
</evidence>
<keyword evidence="15" id="KW-1185">Reference proteome</keyword>
<keyword evidence="6 10" id="KW-0547">Nucleotide-binding</keyword>
<accession>A0A0U2XAG8</accession>
<dbReference type="GO" id="GO:0006400">
    <property type="term" value="P:tRNA modification"/>
    <property type="evidence" value="ECO:0007669"/>
    <property type="project" value="TreeGrafter"/>
</dbReference>
<dbReference type="AlphaFoldDB" id="A0A0U2XAG8"/>
<dbReference type="GO" id="GO:0052381">
    <property type="term" value="F:tRNA dimethylallyltransferase activity"/>
    <property type="evidence" value="ECO:0007669"/>
    <property type="project" value="UniProtKB-UniRule"/>
</dbReference>
<dbReference type="NCBIfam" id="TIGR00174">
    <property type="entry name" value="miaA"/>
    <property type="match status" value="1"/>
</dbReference>
<feature type="site" description="Interaction with substrate tRNA" evidence="10">
    <location>
        <position position="123"/>
    </location>
</feature>
<evidence type="ECO:0000313" key="14">
    <source>
        <dbReference type="EMBL" id="ALS73791.1"/>
    </source>
</evidence>
<evidence type="ECO:0000256" key="5">
    <source>
        <dbReference type="ARBA" id="ARBA00022694"/>
    </source>
</evidence>
<dbReference type="PANTHER" id="PTHR11088">
    <property type="entry name" value="TRNA DIMETHYLALLYLTRANSFERASE"/>
    <property type="match status" value="1"/>
</dbReference>
<comment type="subunit">
    <text evidence="10">Monomer.</text>
</comment>
<evidence type="ECO:0000256" key="6">
    <source>
        <dbReference type="ARBA" id="ARBA00022741"/>
    </source>
</evidence>
<proteinExistence type="inferred from homology"/>
<comment type="similarity">
    <text evidence="3 10 13">Belongs to the IPP transferase family.</text>
</comment>
<dbReference type="HAMAP" id="MF_00185">
    <property type="entry name" value="IPP_trans"/>
    <property type="match status" value="1"/>
</dbReference>
<evidence type="ECO:0000256" key="1">
    <source>
        <dbReference type="ARBA" id="ARBA00001946"/>
    </source>
</evidence>
<comment type="cofactor">
    <cofactor evidence="1 10">
        <name>Mg(2+)</name>
        <dbReference type="ChEBI" id="CHEBI:18420"/>
    </cofactor>
</comment>
<organism evidence="14 15">
    <name type="scientific">Planococcus rifietoensis</name>
    <dbReference type="NCBI Taxonomy" id="200991"/>
    <lineage>
        <taxon>Bacteria</taxon>
        <taxon>Bacillati</taxon>
        <taxon>Bacillota</taxon>
        <taxon>Bacilli</taxon>
        <taxon>Bacillales</taxon>
        <taxon>Caryophanaceae</taxon>
        <taxon>Planococcus</taxon>
    </lineage>
</organism>
<gene>
    <name evidence="10" type="primary">miaA</name>
    <name evidence="14" type="ORF">AUC31_00355</name>
</gene>
<comment type="catalytic activity">
    <reaction evidence="9 10 11">
        <text>adenosine(37) in tRNA + dimethylallyl diphosphate = N(6)-dimethylallyladenosine(37) in tRNA + diphosphate</text>
        <dbReference type="Rhea" id="RHEA:26482"/>
        <dbReference type="Rhea" id="RHEA-COMP:10162"/>
        <dbReference type="Rhea" id="RHEA-COMP:10375"/>
        <dbReference type="ChEBI" id="CHEBI:33019"/>
        <dbReference type="ChEBI" id="CHEBI:57623"/>
        <dbReference type="ChEBI" id="CHEBI:74411"/>
        <dbReference type="ChEBI" id="CHEBI:74415"/>
        <dbReference type="EC" id="2.5.1.75"/>
    </reaction>
</comment>
<evidence type="ECO:0000256" key="11">
    <source>
        <dbReference type="RuleBase" id="RU003783"/>
    </source>
</evidence>
<dbReference type="KEGG" id="prt:AUC31_00355"/>
<dbReference type="GO" id="GO:0005524">
    <property type="term" value="F:ATP binding"/>
    <property type="evidence" value="ECO:0007669"/>
    <property type="project" value="UniProtKB-UniRule"/>
</dbReference>
<dbReference type="InterPro" id="IPR039657">
    <property type="entry name" value="Dimethylallyltransferase"/>
</dbReference>
<reference evidence="14" key="1">
    <citation type="submission" date="2016-01" db="EMBL/GenBank/DDBJ databases">
        <title>Complete genome of Planococcus rifietoensis type strain M8.</title>
        <authorList>
            <person name="See-Too W.S."/>
        </authorList>
    </citation>
    <scope>NUCLEOTIDE SEQUENCE [LARGE SCALE GENOMIC DNA]</scope>
    <source>
        <strain evidence="14">M8</strain>
    </source>
</reference>
<comment type="caution">
    <text evidence="10">Lacks conserved residue(s) required for the propagation of feature annotation.</text>
</comment>
<dbReference type="OrthoDB" id="9776390at2"/>
<dbReference type="PANTHER" id="PTHR11088:SF60">
    <property type="entry name" value="TRNA DIMETHYLALLYLTRANSFERASE"/>
    <property type="match status" value="1"/>
</dbReference>
<dbReference type="STRING" id="200991.AUC31_00355"/>
<evidence type="ECO:0000256" key="12">
    <source>
        <dbReference type="RuleBase" id="RU003784"/>
    </source>
</evidence>
<dbReference type="InterPro" id="IPR027417">
    <property type="entry name" value="P-loop_NTPase"/>
</dbReference>
<evidence type="ECO:0000313" key="15">
    <source>
        <dbReference type="Proteomes" id="UP000067683"/>
    </source>
</evidence>
<dbReference type="Gene3D" id="3.40.50.300">
    <property type="entry name" value="P-loop containing nucleotide triphosphate hydrolases"/>
    <property type="match status" value="1"/>
</dbReference>
<feature type="binding site" evidence="10">
    <location>
        <begin position="11"/>
        <end position="16"/>
    </location>
    <ligand>
        <name>substrate</name>
    </ligand>
</feature>
<evidence type="ECO:0000256" key="9">
    <source>
        <dbReference type="ARBA" id="ARBA00049563"/>
    </source>
</evidence>
<evidence type="ECO:0000256" key="2">
    <source>
        <dbReference type="ARBA" id="ARBA00003213"/>
    </source>
</evidence>
<evidence type="ECO:0000256" key="7">
    <source>
        <dbReference type="ARBA" id="ARBA00022840"/>
    </source>
</evidence>
<dbReference type="RefSeq" id="WP_058380501.1">
    <property type="nucleotide sequence ID" value="NZ_CP013659.2"/>
</dbReference>
<name>A0A0U2XAG8_9BACL</name>
<keyword evidence="8 10" id="KW-0460">Magnesium</keyword>
<sequence>MVEVIAIVGPTASGKTALSIELAKRLNGEIINGDSMQVYRGMDIGTAKIRPEEMDGIPHHLLDIRDPDESFSVAEYQSLVREKIAEIQQRGKLPIIVGGTGLYVQSVLFDYRFSKQQVDEELRQTLNAELERLGPGAMHSKLMELDPEIDIHPNNTRRVLRALEILLSGEEKEDGSLARTPMYDELIIGLDVPRAKLYERIDSRVDGMMESGLLDEVRRLHDSGLRDVQSIKAIGYKELYAYFDGMYSLEEAVAKLKRNSRQYAKRQFTYFRNKMPILWLDATVDAENNLGEIMRFWQENDRNRRIEQMAKTIR</sequence>
<dbReference type="InterPro" id="IPR018022">
    <property type="entry name" value="IPT"/>
</dbReference>
<feature type="binding site" evidence="10">
    <location>
        <begin position="9"/>
        <end position="16"/>
    </location>
    <ligand>
        <name>ATP</name>
        <dbReference type="ChEBI" id="CHEBI:30616"/>
    </ligand>
</feature>
<dbReference type="EC" id="2.5.1.75" evidence="10"/>
<keyword evidence="5 10" id="KW-0819">tRNA processing</keyword>
<feature type="region of interest" description="Interaction with substrate tRNA" evidence="10">
    <location>
        <begin position="34"/>
        <end position="37"/>
    </location>
</feature>
<evidence type="ECO:0000256" key="13">
    <source>
        <dbReference type="RuleBase" id="RU003785"/>
    </source>
</evidence>
<comment type="function">
    <text evidence="2 10 12">Catalyzes the transfer of a dimethylallyl group onto the adenine at position 37 in tRNAs that read codons beginning with uridine, leading to the formation of N6-(dimethylallyl)adenosine (i(6)A).</text>
</comment>
<keyword evidence="4 10" id="KW-0808">Transferase</keyword>
<protein>
    <recommendedName>
        <fullName evidence="10">tRNA dimethylallyltransferase</fullName>
        <ecNumber evidence="10">2.5.1.75</ecNumber>
    </recommendedName>
    <alternativeName>
        <fullName evidence="10">Dimethylallyl diphosphate:tRNA dimethylallyltransferase</fullName>
        <shortName evidence="10">DMAPP:tRNA dimethylallyltransferase</shortName>
        <shortName evidence="10">DMATase</shortName>
    </alternativeName>
    <alternativeName>
        <fullName evidence="10">Isopentenyl-diphosphate:tRNA isopentenyltransferase</fullName>
        <shortName evidence="10">IPP transferase</shortName>
        <shortName evidence="10">IPPT</shortName>
        <shortName evidence="10">IPTase</shortName>
    </alternativeName>
</protein>
<keyword evidence="7 10" id="KW-0067">ATP-binding</keyword>
<feature type="site" description="Interaction with substrate tRNA" evidence="10">
    <location>
        <position position="100"/>
    </location>
</feature>
<evidence type="ECO:0000256" key="10">
    <source>
        <dbReference type="HAMAP-Rule" id="MF_00185"/>
    </source>
</evidence>
<evidence type="ECO:0000256" key="8">
    <source>
        <dbReference type="ARBA" id="ARBA00022842"/>
    </source>
</evidence>